<evidence type="ECO:0000256" key="1">
    <source>
        <dbReference type="ARBA" id="ARBA00008875"/>
    </source>
</evidence>
<keyword evidence="3" id="KW-0326">Glycosidase</keyword>
<sequence>MGSGTWRAGRIFLAMIVLLVALAETATVGTGESRAAAPRDARRFGLVADIGTRLSAELSPNGPVALAAGSGAGWVKEEFRWDSVQPSRDQWTWVLMDRAVNAEREKGLEILGLLDFTAGWAVGEGREVSNTPPPHDLWANYVAQTVGRYKDRVHVWEVWNEPNVPVFWSGTKEQYAALLSVTYDTIKRVDPGATVLGPAISGIDEEWLAAMPWDKFDALALHVYVPSSSLDDQGYSFYNQGLPQMKQALARFPRKDIWITEFGFSSQGGPDPWNVGEEGDQARYLVQQAVQMLAYPDLPIVRIMPLCLH</sequence>
<dbReference type="GO" id="GO:0004553">
    <property type="term" value="F:hydrolase activity, hydrolyzing O-glycosyl compounds"/>
    <property type="evidence" value="ECO:0007669"/>
    <property type="project" value="TreeGrafter"/>
</dbReference>
<evidence type="ECO:0000256" key="3">
    <source>
        <dbReference type="ARBA" id="ARBA00023295"/>
    </source>
</evidence>
<evidence type="ECO:0000313" key="5">
    <source>
        <dbReference type="EMBL" id="CAA9557441.1"/>
    </source>
</evidence>
<dbReference type="Gene3D" id="3.20.20.80">
    <property type="entry name" value="Glycosidases"/>
    <property type="match status" value="1"/>
</dbReference>
<reference evidence="5" key="1">
    <citation type="submission" date="2020-02" db="EMBL/GenBank/DDBJ databases">
        <authorList>
            <person name="Meier V. D."/>
        </authorList>
    </citation>
    <scope>NUCLEOTIDE SEQUENCE</scope>
    <source>
        <strain evidence="5">AVDCRST_MAG18</strain>
    </source>
</reference>
<dbReference type="InterPro" id="IPR017853">
    <property type="entry name" value="GH"/>
</dbReference>
<gene>
    <name evidence="5" type="ORF">AVDCRST_MAG18-793</name>
</gene>
<dbReference type="PANTHER" id="PTHR12631:SF10">
    <property type="entry name" value="BETA-XYLOSIDASE-LIKE PROTEIN-RELATED"/>
    <property type="match status" value="1"/>
</dbReference>
<evidence type="ECO:0000259" key="4">
    <source>
        <dbReference type="Pfam" id="PF01229"/>
    </source>
</evidence>
<proteinExistence type="inferred from homology"/>
<protein>
    <submittedName>
        <fullName evidence="5">GH39</fullName>
    </submittedName>
</protein>
<organism evidence="5">
    <name type="scientific">uncultured Thermomicrobiales bacterium</name>
    <dbReference type="NCBI Taxonomy" id="1645740"/>
    <lineage>
        <taxon>Bacteria</taxon>
        <taxon>Pseudomonadati</taxon>
        <taxon>Thermomicrobiota</taxon>
        <taxon>Thermomicrobia</taxon>
        <taxon>Thermomicrobiales</taxon>
        <taxon>environmental samples</taxon>
    </lineage>
</organism>
<accession>A0A6J4UVM9</accession>
<feature type="domain" description="Glycosyl hydrolases family 39 N-terminal catalytic" evidence="4">
    <location>
        <begin position="139"/>
        <end position="274"/>
    </location>
</feature>
<dbReference type="PANTHER" id="PTHR12631">
    <property type="entry name" value="ALPHA-L-IDURONIDASE"/>
    <property type="match status" value="1"/>
</dbReference>
<comment type="similarity">
    <text evidence="1">Belongs to the glycosyl hydrolase 39 family.</text>
</comment>
<dbReference type="InterPro" id="IPR051923">
    <property type="entry name" value="Glycosyl_Hydrolase_39"/>
</dbReference>
<evidence type="ECO:0000256" key="2">
    <source>
        <dbReference type="ARBA" id="ARBA00022801"/>
    </source>
</evidence>
<name>A0A6J4UVM9_9BACT</name>
<dbReference type="SUPFAM" id="SSF51445">
    <property type="entry name" value="(Trans)glycosidases"/>
    <property type="match status" value="1"/>
</dbReference>
<dbReference type="InterPro" id="IPR049166">
    <property type="entry name" value="GH39_cat"/>
</dbReference>
<dbReference type="AlphaFoldDB" id="A0A6J4UVM9"/>
<dbReference type="Pfam" id="PF01229">
    <property type="entry name" value="Glyco_hydro_39"/>
    <property type="match status" value="1"/>
</dbReference>
<dbReference type="EMBL" id="CADCWN010000056">
    <property type="protein sequence ID" value="CAA9557441.1"/>
    <property type="molecule type" value="Genomic_DNA"/>
</dbReference>
<keyword evidence="2" id="KW-0378">Hydrolase</keyword>